<evidence type="ECO:0000313" key="3">
    <source>
        <dbReference type="Proteomes" id="UP000268313"/>
    </source>
</evidence>
<organism evidence="2 3">
    <name type="scientific">Corallococcus carmarthensis</name>
    <dbReference type="NCBI Taxonomy" id="2316728"/>
    <lineage>
        <taxon>Bacteria</taxon>
        <taxon>Pseudomonadati</taxon>
        <taxon>Myxococcota</taxon>
        <taxon>Myxococcia</taxon>
        <taxon>Myxococcales</taxon>
        <taxon>Cystobacterineae</taxon>
        <taxon>Myxococcaceae</taxon>
        <taxon>Corallococcus</taxon>
    </lineage>
</organism>
<feature type="region of interest" description="Disordered" evidence="1">
    <location>
        <begin position="1"/>
        <end position="20"/>
    </location>
</feature>
<sequence>MAPPKKEVPPLPPEPPELTAKREKLLVELDEQSKAATGVFQQVLRNMRKLVASGAPTAPLDQQLYTDVKDALTRFMKEPILPPPPILGQVVEYLQYRISTYGMTIQKMALEINPEIAGKMAIQTPGASAPAAAAPAAARPGAKGPSDGFESSSKGKMTLNPEFAGTPDPKAEQQQLESFKAWMKNPALGKLKG</sequence>
<protein>
    <submittedName>
        <fullName evidence="2">Uncharacterized protein</fullName>
    </submittedName>
</protein>
<name>A0A3A8JJP9_9BACT</name>
<proteinExistence type="predicted"/>
<accession>A0A3A8JJP9</accession>
<dbReference type="AlphaFoldDB" id="A0A3A8JJP9"/>
<evidence type="ECO:0000256" key="1">
    <source>
        <dbReference type="SAM" id="MobiDB-lite"/>
    </source>
</evidence>
<gene>
    <name evidence="2" type="ORF">D7X32_37460</name>
</gene>
<feature type="compositionally biased region" description="Low complexity" evidence="1">
    <location>
        <begin position="131"/>
        <end position="145"/>
    </location>
</feature>
<dbReference type="OrthoDB" id="5526306at2"/>
<keyword evidence="3" id="KW-1185">Reference proteome</keyword>
<comment type="caution">
    <text evidence="2">The sequence shown here is derived from an EMBL/GenBank/DDBJ whole genome shotgun (WGS) entry which is preliminary data.</text>
</comment>
<dbReference type="EMBL" id="RAWE01000235">
    <property type="protein sequence ID" value="RKG95939.1"/>
    <property type="molecule type" value="Genomic_DNA"/>
</dbReference>
<evidence type="ECO:0000313" key="2">
    <source>
        <dbReference type="EMBL" id="RKG95939.1"/>
    </source>
</evidence>
<dbReference type="Proteomes" id="UP000268313">
    <property type="component" value="Unassembled WGS sequence"/>
</dbReference>
<dbReference type="RefSeq" id="WP_120607320.1">
    <property type="nucleotide sequence ID" value="NZ_JABFJX010000181.1"/>
</dbReference>
<reference evidence="3" key="1">
    <citation type="submission" date="2018-09" db="EMBL/GenBank/DDBJ databases">
        <authorList>
            <person name="Livingstone P.G."/>
            <person name="Whitworth D.E."/>
        </authorList>
    </citation>
    <scope>NUCLEOTIDE SEQUENCE [LARGE SCALE GENOMIC DNA]</scope>
    <source>
        <strain evidence="3">CA043D</strain>
    </source>
</reference>
<feature type="region of interest" description="Disordered" evidence="1">
    <location>
        <begin position="131"/>
        <end position="193"/>
    </location>
</feature>